<evidence type="ECO:0000256" key="6">
    <source>
        <dbReference type="ARBA" id="ARBA00023136"/>
    </source>
</evidence>
<dbReference type="InterPro" id="IPR017452">
    <property type="entry name" value="GPCR_Rhodpsn_7TM"/>
</dbReference>
<feature type="compositionally biased region" description="Polar residues" evidence="9">
    <location>
        <begin position="400"/>
        <end position="419"/>
    </location>
</feature>
<keyword evidence="8" id="KW-0807">Transducer</keyword>
<feature type="compositionally biased region" description="Basic and acidic residues" evidence="9">
    <location>
        <begin position="374"/>
        <end position="383"/>
    </location>
</feature>
<dbReference type="PRINTS" id="PR00237">
    <property type="entry name" value="GPCRRHODOPSN"/>
</dbReference>
<evidence type="ECO:0000256" key="2">
    <source>
        <dbReference type="ARBA" id="ARBA00022475"/>
    </source>
</evidence>
<evidence type="ECO:0000256" key="9">
    <source>
        <dbReference type="SAM" id="MobiDB-lite"/>
    </source>
</evidence>
<dbReference type="GO" id="GO:0005886">
    <property type="term" value="C:plasma membrane"/>
    <property type="evidence" value="ECO:0007669"/>
    <property type="project" value="UniProtKB-SubCell"/>
</dbReference>
<feature type="transmembrane region" description="Helical" evidence="10">
    <location>
        <begin position="327"/>
        <end position="354"/>
    </location>
</feature>
<dbReference type="GO" id="GO:0004930">
    <property type="term" value="F:G protein-coupled receptor activity"/>
    <property type="evidence" value="ECO:0007669"/>
    <property type="project" value="UniProtKB-KW"/>
</dbReference>
<dbReference type="OrthoDB" id="10053542at2759"/>
<feature type="compositionally biased region" description="Polar residues" evidence="9">
    <location>
        <begin position="87"/>
        <end position="96"/>
    </location>
</feature>
<reference evidence="12 13" key="1">
    <citation type="submission" date="2018-04" db="EMBL/GenBank/DDBJ databases">
        <title>The genome of golden apple snail Pomacea canaliculata provides insight into stress tolerance and invasive adaptation.</title>
        <authorList>
            <person name="Liu C."/>
            <person name="Liu B."/>
            <person name="Ren Y."/>
            <person name="Zhang Y."/>
            <person name="Wang H."/>
            <person name="Li S."/>
            <person name="Jiang F."/>
            <person name="Yin L."/>
            <person name="Zhang G."/>
            <person name="Qian W."/>
            <person name="Fan W."/>
        </authorList>
    </citation>
    <scope>NUCLEOTIDE SEQUENCE [LARGE SCALE GENOMIC DNA]</scope>
    <source>
        <strain evidence="12">SZHN2017</strain>
        <tissue evidence="12">Muscle</tissue>
    </source>
</reference>
<keyword evidence="4 10" id="KW-1133">Transmembrane helix</keyword>
<comment type="caution">
    <text evidence="12">The sequence shown here is derived from an EMBL/GenBank/DDBJ whole genome shotgun (WGS) entry which is preliminary data.</text>
</comment>
<evidence type="ECO:0000259" key="11">
    <source>
        <dbReference type="PROSITE" id="PS50262"/>
    </source>
</evidence>
<feature type="transmembrane region" description="Helical" evidence="10">
    <location>
        <begin position="139"/>
        <end position="160"/>
    </location>
</feature>
<evidence type="ECO:0000256" key="4">
    <source>
        <dbReference type="ARBA" id="ARBA00022989"/>
    </source>
</evidence>
<sequence>MQKTPATEVLGKCTGKLYTIMWLCVAARSLRSKGNKRDNSFKQVVVVLGVLLVEDEVASQQSQPRKNRAQLLQNTDSSPPLPLPRSQMDSSTTAGWTSSSETSPSDLSSPSTSCDSRRREEDCYSHKPYNTANDTMFPVMYIVLMMVIALVGNILVLFIFNCRWRSAGVTKVYVSALAVLDVFAALIVMPRDLITFTFTSPRTLGIRSPDVFCQVVTYAGFIMHFASGIILVAIAASRYFKVIGSHVADGRGSKFKKLSRFVNTYRGAKITSLTVFGVAFVLTFPSALMYENKPDTFCFFNLRNQSTSTFNSACYLYCTQTTEPSKIFVMVFLIFNLAIFACIFVSLILMYVAIGYHLRLSERNQRPWPPLNRDGLKKSRTDVSKSANDEALSVRDKVSETTVHSNRQVHPTSANTSQEDSLHPSLPPVSYSSHAISSALPKSDNFKKNEEERNNLQNISLPSVRDAKLKIAQTRKKTLTMMIITVIFILSYLPFLSLSIANQVTGGLCSKMSPDWLMTAEVFWRSFYISNAANPIVYGFCNPTFRKVLWKTLSWRAQII</sequence>
<gene>
    <name evidence="12" type="ORF">C0Q70_07546</name>
</gene>
<keyword evidence="3 10" id="KW-0812">Transmembrane</keyword>
<feature type="region of interest" description="Disordered" evidence="9">
    <location>
        <begin position="367"/>
        <end position="433"/>
    </location>
</feature>
<feature type="transmembrane region" description="Helical" evidence="10">
    <location>
        <begin position="172"/>
        <end position="191"/>
    </location>
</feature>
<evidence type="ECO:0000256" key="1">
    <source>
        <dbReference type="ARBA" id="ARBA00004651"/>
    </source>
</evidence>
<evidence type="ECO:0000256" key="10">
    <source>
        <dbReference type="SAM" id="Phobius"/>
    </source>
</evidence>
<evidence type="ECO:0000256" key="8">
    <source>
        <dbReference type="ARBA" id="ARBA00023224"/>
    </source>
</evidence>
<dbReference type="EMBL" id="PZQS01000004">
    <property type="protein sequence ID" value="PVD32118.1"/>
    <property type="molecule type" value="Genomic_DNA"/>
</dbReference>
<feature type="transmembrane region" description="Helical" evidence="10">
    <location>
        <begin position="522"/>
        <end position="541"/>
    </location>
</feature>
<keyword evidence="2" id="KW-1003">Cell membrane</keyword>
<keyword evidence="6 10" id="KW-0472">Membrane</keyword>
<comment type="subcellular location">
    <subcellularLocation>
        <location evidence="1">Cell membrane</location>
        <topology evidence="1">Multi-pass membrane protein</topology>
    </subcellularLocation>
</comment>
<protein>
    <recommendedName>
        <fullName evidence="11">G-protein coupled receptors family 1 profile domain-containing protein</fullName>
    </recommendedName>
</protein>
<evidence type="ECO:0000313" key="12">
    <source>
        <dbReference type="EMBL" id="PVD32118.1"/>
    </source>
</evidence>
<dbReference type="InterPro" id="IPR000276">
    <property type="entry name" value="GPCR_Rhodpsn"/>
</dbReference>
<dbReference type="Pfam" id="PF00001">
    <property type="entry name" value="7tm_1"/>
    <property type="match status" value="1"/>
</dbReference>
<organism evidence="12 13">
    <name type="scientific">Pomacea canaliculata</name>
    <name type="common">Golden apple snail</name>
    <dbReference type="NCBI Taxonomy" id="400727"/>
    <lineage>
        <taxon>Eukaryota</taxon>
        <taxon>Metazoa</taxon>
        <taxon>Spiralia</taxon>
        <taxon>Lophotrochozoa</taxon>
        <taxon>Mollusca</taxon>
        <taxon>Gastropoda</taxon>
        <taxon>Caenogastropoda</taxon>
        <taxon>Architaenioglossa</taxon>
        <taxon>Ampullarioidea</taxon>
        <taxon>Ampullariidae</taxon>
        <taxon>Pomacea</taxon>
    </lineage>
</organism>
<dbReference type="PANTHER" id="PTHR24228:SF59">
    <property type="entry name" value="NEUROPEPTIDE RECEPTOR 15"/>
    <property type="match status" value="1"/>
</dbReference>
<keyword evidence="13" id="KW-1185">Reference proteome</keyword>
<dbReference type="AlphaFoldDB" id="A0A2T7PFC1"/>
<feature type="compositionally biased region" description="Low complexity" evidence="9">
    <location>
        <begin position="97"/>
        <end position="114"/>
    </location>
</feature>
<evidence type="ECO:0000256" key="5">
    <source>
        <dbReference type="ARBA" id="ARBA00023040"/>
    </source>
</evidence>
<accession>A0A2T7PFC1</accession>
<dbReference type="SUPFAM" id="SSF81321">
    <property type="entry name" value="Family A G protein-coupled receptor-like"/>
    <property type="match status" value="1"/>
</dbReference>
<feature type="transmembrane region" description="Helical" evidence="10">
    <location>
        <begin position="478"/>
        <end position="502"/>
    </location>
</feature>
<dbReference type="Proteomes" id="UP000245119">
    <property type="component" value="Linkage Group LG4"/>
</dbReference>
<name>A0A2T7PFC1_POMCA</name>
<feature type="transmembrane region" description="Helical" evidence="10">
    <location>
        <begin position="211"/>
        <end position="236"/>
    </location>
</feature>
<feature type="domain" description="G-protein coupled receptors family 1 profile" evidence="11">
    <location>
        <begin position="152"/>
        <end position="538"/>
    </location>
</feature>
<feature type="compositionally biased region" description="Polar residues" evidence="9">
    <location>
        <begin position="59"/>
        <end position="78"/>
    </location>
</feature>
<proteinExistence type="predicted"/>
<dbReference type="CDD" id="cd00637">
    <property type="entry name" value="7tm_classA_rhodopsin-like"/>
    <property type="match status" value="1"/>
</dbReference>
<keyword evidence="5" id="KW-0297">G-protein coupled receptor</keyword>
<feature type="transmembrane region" description="Helical" evidence="10">
    <location>
        <begin position="270"/>
        <end position="290"/>
    </location>
</feature>
<evidence type="ECO:0000256" key="3">
    <source>
        <dbReference type="ARBA" id="ARBA00022692"/>
    </source>
</evidence>
<dbReference type="PANTHER" id="PTHR24228">
    <property type="entry name" value="B2 BRADYKININ RECEPTOR/ANGIOTENSIN II RECEPTOR"/>
    <property type="match status" value="1"/>
</dbReference>
<evidence type="ECO:0000256" key="7">
    <source>
        <dbReference type="ARBA" id="ARBA00023170"/>
    </source>
</evidence>
<dbReference type="PROSITE" id="PS50262">
    <property type="entry name" value="G_PROTEIN_RECEP_F1_2"/>
    <property type="match status" value="1"/>
</dbReference>
<dbReference type="Gene3D" id="1.20.1070.10">
    <property type="entry name" value="Rhodopsin 7-helix transmembrane proteins"/>
    <property type="match status" value="1"/>
</dbReference>
<evidence type="ECO:0000313" key="13">
    <source>
        <dbReference type="Proteomes" id="UP000245119"/>
    </source>
</evidence>
<keyword evidence="7" id="KW-0675">Receptor</keyword>
<feature type="region of interest" description="Disordered" evidence="9">
    <location>
        <begin position="59"/>
        <end position="119"/>
    </location>
</feature>